<evidence type="ECO:0000313" key="1">
    <source>
        <dbReference type="EMBL" id="OAG21978.1"/>
    </source>
</evidence>
<dbReference type="AlphaFoldDB" id="A0A177DRG2"/>
<dbReference type="KEGG" id="aalt:CC77DRAFT_1059888"/>
<protein>
    <submittedName>
        <fullName evidence="1">Uncharacterized protein</fullName>
    </submittedName>
</protein>
<gene>
    <name evidence="1" type="ORF">CC77DRAFT_1059888</name>
</gene>
<proteinExistence type="predicted"/>
<dbReference type="RefSeq" id="XP_018387399.1">
    <property type="nucleotide sequence ID" value="XM_018528287.1"/>
</dbReference>
<organism evidence="1 2">
    <name type="scientific">Alternaria alternata</name>
    <name type="common">Alternaria rot fungus</name>
    <name type="synonym">Torula alternata</name>
    <dbReference type="NCBI Taxonomy" id="5599"/>
    <lineage>
        <taxon>Eukaryota</taxon>
        <taxon>Fungi</taxon>
        <taxon>Dikarya</taxon>
        <taxon>Ascomycota</taxon>
        <taxon>Pezizomycotina</taxon>
        <taxon>Dothideomycetes</taxon>
        <taxon>Pleosporomycetidae</taxon>
        <taxon>Pleosporales</taxon>
        <taxon>Pleosporineae</taxon>
        <taxon>Pleosporaceae</taxon>
        <taxon>Alternaria</taxon>
        <taxon>Alternaria sect. Alternaria</taxon>
        <taxon>Alternaria alternata complex</taxon>
    </lineage>
</organism>
<keyword evidence="2" id="KW-1185">Reference proteome</keyword>
<dbReference type="Proteomes" id="UP000077248">
    <property type="component" value="Unassembled WGS sequence"/>
</dbReference>
<reference evidence="1 2" key="1">
    <citation type="submission" date="2016-05" db="EMBL/GenBank/DDBJ databases">
        <title>Comparative analysis of secretome profiles of manganese(II)-oxidizing ascomycete fungi.</title>
        <authorList>
            <consortium name="DOE Joint Genome Institute"/>
            <person name="Zeiner C.A."/>
            <person name="Purvine S.O."/>
            <person name="Zink E.M."/>
            <person name="Wu S."/>
            <person name="Pasa-Tolic L."/>
            <person name="Chaput D.L."/>
            <person name="Haridas S."/>
            <person name="Grigoriev I.V."/>
            <person name="Santelli C.M."/>
            <person name="Hansel C.M."/>
        </authorList>
    </citation>
    <scope>NUCLEOTIDE SEQUENCE [LARGE SCALE GENOMIC DNA]</scope>
    <source>
        <strain evidence="1 2">SRC1lrK2f</strain>
    </source>
</reference>
<accession>A0A177DRG2</accession>
<evidence type="ECO:0000313" key="2">
    <source>
        <dbReference type="Proteomes" id="UP000077248"/>
    </source>
</evidence>
<sequence length="527" mass="60750">MDDIPDELLLHIVGQLRGPTSWTEPADDGRMPALAALCRVSKKLNSIARPLLYESIDRPPADIKLKWSWKFLKHVLSQPDIRLHIKALRQKQPAMKSLVHWPKFEGNEEKRFLELWILTGLDAKSSRLCQQRFANREDVFFALAAFWLPNLERIWIRLPSCNVIGGTCLLLEGIGRTIMGRHSPARHNFQNLKTLYIDFHSTPVMSTASVLPLLLLPSLDDLTLGSWGCRPNTPGAMPPFLTDENDSIVYNVPWRWPIRSSPISKLSLIRPYVSENMVKKVIRACKALQQFECTLPTPHRPGDRWFGSIVSALNDHSESLEDLSVACRVVYGASPAKYRLAQLEPLSNLTNLKSIRVPLYLVSDPDRSERSVLQFFPQSIEHVHIEWLRALNVRADKQLPGILAMRKAGYFTSLRHVYVTWVHFREHGDEEYDLLENLRLLLHIREQYESSSIKFDILFVLEDDKKSNIKWPKIAEMKELIMDGTYLQTRKGHSDPSVFVRFTTCPGRYTAEEQEDDRDRGYVWVPR</sequence>
<name>A0A177DRG2_ALTAL</name>
<dbReference type="VEuPathDB" id="FungiDB:CC77DRAFT_1059888"/>
<dbReference type="GeneID" id="29113881"/>
<dbReference type="EMBL" id="KV441475">
    <property type="protein sequence ID" value="OAG21978.1"/>
    <property type="molecule type" value="Genomic_DNA"/>
</dbReference>